<dbReference type="InterPro" id="IPR029058">
    <property type="entry name" value="AB_hydrolase_fold"/>
</dbReference>
<reference evidence="1 2" key="1">
    <citation type="submission" date="2017-06" db="EMBL/GenBank/DDBJ databases">
        <authorList>
            <person name="Kim H.J."/>
            <person name="Triplett B.A."/>
        </authorList>
    </citation>
    <scope>NUCLEOTIDE SEQUENCE [LARGE SCALE GENOMIC DNA]</scope>
    <source>
        <strain evidence="1 2">CGMCC 4.1858</strain>
    </source>
</reference>
<gene>
    <name evidence="1" type="ORF">SAMN05216252_11473</name>
</gene>
<dbReference type="Gene3D" id="3.40.50.1820">
    <property type="entry name" value="alpha/beta hydrolase"/>
    <property type="match status" value="1"/>
</dbReference>
<dbReference type="AlphaFoldDB" id="A0A239JWW6"/>
<sequence>MPGMSVEPYWEITFDADGDPDRAQRDRLTAGVGTKGVTDLLIFSHGWNSDRSGATSLYDRFLAPVPGLLAGRARPGTVMGYAGVLWPSMRFSDEPIPDFGTLLPGPEPLRPEPALDTVTCDALVAVFPGHEDDVRRIAGLLEERPDGEEPFAEFAALVRRLTGVPPEAVAALCADDTSDAAPGAEPAVLCGDPVAACEEYAAALEGGTGLPLAGGGWTRLWNGAKEMLRQATYYAMKRRAGAVGERGLGPILGGLARAHPSLSVHLVGHSFGGRLVSYALLGLPDGVRAVKSVTLLQGAFSHYAFASRLPHDGAHGGALSTARLKVAGPVVSCYSRHDTALGTMYPIASRLAGDDRGFGADLGERWGAMGHDGIKAVGDTMDVPLAEALRGAFPRAGCVSVDASAVVSRGGPPSGAHSDICHPELARIVLRAGRLLA</sequence>
<protein>
    <recommendedName>
        <fullName evidence="3">Serine-threonine protein kinase</fullName>
    </recommendedName>
</protein>
<dbReference type="Proteomes" id="UP000198280">
    <property type="component" value="Unassembled WGS sequence"/>
</dbReference>
<dbReference type="SUPFAM" id="SSF53474">
    <property type="entry name" value="alpha/beta-Hydrolases"/>
    <property type="match status" value="1"/>
</dbReference>
<name>A0A239JWW6_9ACTN</name>
<accession>A0A239JWW6</accession>
<proteinExistence type="predicted"/>
<organism evidence="1 2">
    <name type="scientific">Actinacidiphila glaucinigra</name>
    <dbReference type="NCBI Taxonomy" id="235986"/>
    <lineage>
        <taxon>Bacteria</taxon>
        <taxon>Bacillati</taxon>
        <taxon>Actinomycetota</taxon>
        <taxon>Actinomycetes</taxon>
        <taxon>Kitasatosporales</taxon>
        <taxon>Streptomycetaceae</taxon>
        <taxon>Actinacidiphila</taxon>
    </lineage>
</organism>
<evidence type="ECO:0000313" key="1">
    <source>
        <dbReference type="EMBL" id="SNT10305.1"/>
    </source>
</evidence>
<evidence type="ECO:0008006" key="3">
    <source>
        <dbReference type="Google" id="ProtNLM"/>
    </source>
</evidence>
<keyword evidence="2" id="KW-1185">Reference proteome</keyword>
<dbReference type="EMBL" id="FZOF01000014">
    <property type="protein sequence ID" value="SNT10305.1"/>
    <property type="molecule type" value="Genomic_DNA"/>
</dbReference>
<evidence type="ECO:0000313" key="2">
    <source>
        <dbReference type="Proteomes" id="UP000198280"/>
    </source>
</evidence>